<organism evidence="1 2">
    <name type="scientific">Moorena producens 3L</name>
    <dbReference type="NCBI Taxonomy" id="489825"/>
    <lineage>
        <taxon>Bacteria</taxon>
        <taxon>Bacillati</taxon>
        <taxon>Cyanobacteriota</taxon>
        <taxon>Cyanophyceae</taxon>
        <taxon>Coleofasciculales</taxon>
        <taxon>Coleofasciculaceae</taxon>
        <taxon>Moorena</taxon>
    </lineage>
</organism>
<name>F4XWN9_9CYAN</name>
<evidence type="ECO:0000313" key="1">
    <source>
        <dbReference type="EMBL" id="EGJ30999.1"/>
    </source>
</evidence>
<dbReference type="Proteomes" id="UP000003959">
    <property type="component" value="Unassembled WGS sequence"/>
</dbReference>
<proteinExistence type="predicted"/>
<protein>
    <submittedName>
        <fullName evidence="1">Uncharacterized protein</fullName>
    </submittedName>
</protein>
<reference evidence="2" key="1">
    <citation type="journal article" date="2011" name="Proc. Natl. Acad. Sci. U.S.A.">
        <title>Genomic insights into the physiology and ecology of the marine filamentous cyanobacterium Lyngbya majuscula.</title>
        <authorList>
            <person name="Jones A.C."/>
            <person name="Monroe E.A."/>
            <person name="Podell S."/>
            <person name="Hess W.R."/>
            <person name="Klages S."/>
            <person name="Esquenazi E."/>
            <person name="Niessen S."/>
            <person name="Hoover H."/>
            <person name="Rothmann M."/>
            <person name="Lasken R.S."/>
            <person name="Yates J.R.III."/>
            <person name="Reinhardt R."/>
            <person name="Kube M."/>
            <person name="Burkart M.D."/>
            <person name="Allen E.E."/>
            <person name="Dorrestein P.C."/>
            <person name="Gerwick W.H."/>
            <person name="Gerwick L."/>
        </authorList>
    </citation>
    <scope>NUCLEOTIDE SEQUENCE [LARGE SCALE GENOMIC DNA]</scope>
    <source>
        <strain evidence="2">3L</strain>
    </source>
</reference>
<dbReference type="HOGENOM" id="CLU_2180877_0_0_3"/>
<dbReference type="RefSeq" id="WP_008187854.1">
    <property type="nucleotide sequence ID" value="NZ_GL890944.1"/>
</dbReference>
<dbReference type="EMBL" id="GL890944">
    <property type="protein sequence ID" value="EGJ30999.1"/>
    <property type="molecule type" value="Genomic_DNA"/>
</dbReference>
<sequence>MLEKLNEIKSTLKDIGEKVDQIADKVEAGVKPKFKCNVDHNNINVKEHNSCYDKVKELGYKQLIVENDGCIGAPNLYRYKVLDNDENKVAEFYTLKGVKDYLEKQPKKA</sequence>
<dbReference type="AlphaFoldDB" id="F4XWN9"/>
<dbReference type="OrthoDB" id="9901857at2"/>
<evidence type="ECO:0000313" key="2">
    <source>
        <dbReference type="Proteomes" id="UP000003959"/>
    </source>
</evidence>
<accession>F4XWN9</accession>
<gene>
    <name evidence="1" type="ORF">LYNGBM3L_44330</name>
</gene>
<keyword evidence="2" id="KW-1185">Reference proteome</keyword>